<dbReference type="EMBL" id="JADIKE010000036">
    <property type="protein sequence ID" value="MBM7126342.1"/>
    <property type="molecule type" value="Genomic_DNA"/>
</dbReference>
<protein>
    <submittedName>
        <fullName evidence="1">Uncharacterized protein</fullName>
    </submittedName>
</protein>
<organism evidence="1 2">
    <name type="scientific">Dyella flava</name>
    <dbReference type="NCBI Taxonomy" id="1920170"/>
    <lineage>
        <taxon>Bacteria</taxon>
        <taxon>Pseudomonadati</taxon>
        <taxon>Pseudomonadota</taxon>
        <taxon>Gammaproteobacteria</taxon>
        <taxon>Lysobacterales</taxon>
        <taxon>Rhodanobacteraceae</taxon>
        <taxon>Dyella</taxon>
    </lineage>
</organism>
<keyword evidence="2" id="KW-1185">Reference proteome</keyword>
<sequence>MIAKARQLHGQSGAFRCIGMLHRSYTGVSPAREHTDAYSAAVMGSVTASLLILTGNNSY</sequence>
<comment type="caution">
    <text evidence="1">The sequence shown here is derived from an EMBL/GenBank/DDBJ whole genome shotgun (WGS) entry which is preliminary data.</text>
</comment>
<name>A0ABS2K6F3_9GAMM</name>
<gene>
    <name evidence="1" type="ORF">ISP19_13260</name>
</gene>
<proteinExistence type="predicted"/>
<accession>A0ABS2K6F3</accession>
<dbReference type="RefSeq" id="WP_204682858.1">
    <property type="nucleotide sequence ID" value="NZ_BSNR01000002.1"/>
</dbReference>
<evidence type="ECO:0000313" key="2">
    <source>
        <dbReference type="Proteomes" id="UP001430149"/>
    </source>
</evidence>
<dbReference type="Proteomes" id="UP001430149">
    <property type="component" value="Unassembled WGS sequence"/>
</dbReference>
<evidence type="ECO:0000313" key="1">
    <source>
        <dbReference type="EMBL" id="MBM7126342.1"/>
    </source>
</evidence>
<reference evidence="1" key="1">
    <citation type="submission" date="2020-10" db="EMBL/GenBank/DDBJ databases">
        <title>Phylogeny of dyella-like bacteria.</title>
        <authorList>
            <person name="Fu J."/>
        </authorList>
    </citation>
    <scope>NUCLEOTIDE SEQUENCE</scope>
    <source>
        <strain evidence="1">DHOC52</strain>
    </source>
</reference>